<proteinExistence type="predicted"/>
<name>A0ABX4YIQ6_9LEPT</name>
<organism evidence="1 2">
    <name type="scientific">Leptospira inadai serovar Lyme</name>
    <dbReference type="NCBI Taxonomy" id="293084"/>
    <lineage>
        <taxon>Bacteria</taxon>
        <taxon>Pseudomonadati</taxon>
        <taxon>Spirochaetota</taxon>
        <taxon>Spirochaetia</taxon>
        <taxon>Leptospirales</taxon>
        <taxon>Leptospiraceae</taxon>
        <taxon>Leptospira</taxon>
    </lineage>
</organism>
<reference evidence="1" key="1">
    <citation type="submission" date="2018-01" db="EMBL/GenBank/DDBJ databases">
        <title>Genomic characterization of Leptospira inadai serogroup Lyme isolated from captured rat in Brazil and comparative analysis with human reference strain.</title>
        <authorList>
            <person name="Moreno L.Z."/>
            <person name="Loureiro A.P."/>
            <person name="Miraglia F."/>
            <person name="Kremer F.S."/>
            <person name="Eslabao M.R."/>
            <person name="Dellagostin O.A."/>
            <person name="Lilenbaum W."/>
            <person name="Moreno A.M."/>
        </authorList>
    </citation>
    <scope>NUCLEOTIDE SEQUENCE [LARGE SCALE GENOMIC DNA]</scope>
    <source>
        <strain evidence="1">M34/99</strain>
    </source>
</reference>
<sequence>MSCTEILEISREAEMKYPPEESESELLDSIQCSPFPSAEFSFFLKDEEDRWLHFKTSQERDLYLSELRQIAYREGRRFLLSKIITGNLTNSLLADNHPSF</sequence>
<keyword evidence="2" id="KW-1185">Reference proteome</keyword>
<comment type="caution">
    <text evidence="1">The sequence shown here is derived from an EMBL/GenBank/DDBJ whole genome shotgun (WGS) entry which is preliminary data.</text>
</comment>
<protein>
    <submittedName>
        <fullName evidence="1">Uncharacterized protein</fullName>
    </submittedName>
</protein>
<accession>A0ABX4YIQ6</accession>
<evidence type="ECO:0000313" key="1">
    <source>
        <dbReference type="EMBL" id="PNV75141.1"/>
    </source>
</evidence>
<dbReference type="RefSeq" id="WP_010411679.1">
    <property type="nucleotide sequence ID" value="NZ_MCRM02000008.1"/>
</dbReference>
<evidence type="ECO:0000313" key="2">
    <source>
        <dbReference type="Proteomes" id="UP000094669"/>
    </source>
</evidence>
<gene>
    <name evidence="1" type="ORF">BES34_009600</name>
</gene>
<dbReference type="Proteomes" id="UP000094669">
    <property type="component" value="Unassembled WGS sequence"/>
</dbReference>
<dbReference type="EMBL" id="MCRM02000008">
    <property type="protein sequence ID" value="PNV75141.1"/>
    <property type="molecule type" value="Genomic_DNA"/>
</dbReference>